<reference evidence="6" key="2">
    <citation type="submission" date="2021-05" db="EMBL/GenBank/DDBJ databases">
        <authorList>
            <person name="Pain A."/>
        </authorList>
    </citation>
    <scope>NUCLEOTIDE SEQUENCE</scope>
    <source>
        <strain evidence="6">1802A</strain>
    </source>
</reference>
<keyword evidence="1 4" id="KW-0479">Metal-binding</keyword>
<organism evidence="6 7">
    <name type="scientific">Babesia divergens</name>
    <dbReference type="NCBI Taxonomy" id="32595"/>
    <lineage>
        <taxon>Eukaryota</taxon>
        <taxon>Sar</taxon>
        <taxon>Alveolata</taxon>
        <taxon>Apicomplexa</taxon>
        <taxon>Aconoidasida</taxon>
        <taxon>Piroplasmida</taxon>
        <taxon>Babesiidae</taxon>
        <taxon>Babesia</taxon>
    </lineage>
</organism>
<dbReference type="AlphaFoldDB" id="A0AAD9GHT1"/>
<dbReference type="SMART" id="SM00355">
    <property type="entry name" value="ZnF_C2H2"/>
    <property type="match status" value="2"/>
</dbReference>
<gene>
    <name evidence="6" type="ORF">X943_003250</name>
</gene>
<protein>
    <recommendedName>
        <fullName evidence="5">C3H1-type domain-containing protein</fullName>
    </recommendedName>
</protein>
<dbReference type="GO" id="GO:0008270">
    <property type="term" value="F:zinc ion binding"/>
    <property type="evidence" value="ECO:0007669"/>
    <property type="project" value="UniProtKB-KW"/>
</dbReference>
<dbReference type="PROSITE" id="PS50103">
    <property type="entry name" value="ZF_C3H1"/>
    <property type="match status" value="1"/>
</dbReference>
<evidence type="ECO:0000313" key="7">
    <source>
        <dbReference type="Proteomes" id="UP001195914"/>
    </source>
</evidence>
<proteinExistence type="predicted"/>
<accession>A0AAD9GHT1</accession>
<name>A0AAD9GHT1_BABDI</name>
<dbReference type="SMART" id="SM00356">
    <property type="entry name" value="ZnF_C3H1"/>
    <property type="match status" value="1"/>
</dbReference>
<evidence type="ECO:0000256" key="3">
    <source>
        <dbReference type="ARBA" id="ARBA00022833"/>
    </source>
</evidence>
<feature type="domain" description="C3H1-type" evidence="5">
    <location>
        <begin position="241"/>
        <end position="269"/>
    </location>
</feature>
<keyword evidence="3 4" id="KW-0862">Zinc</keyword>
<evidence type="ECO:0000256" key="4">
    <source>
        <dbReference type="PROSITE-ProRule" id="PRU00723"/>
    </source>
</evidence>
<dbReference type="PROSITE" id="PS00028">
    <property type="entry name" value="ZINC_FINGER_C2H2_1"/>
    <property type="match status" value="1"/>
</dbReference>
<sequence>MVGYYNGNAPYYGAGMPYGGYGGYSANPYYGYGAQTPQHANYGNVMPSYHNPYVAVTHKAHQRQPGAAGAQRRARQPVSQYNVDHSSRVACELCNLVFNSPSELSEHVDELHVTCEVAGCGFSAPLDMMAVHNLKHVKNEKGESVLESPEETWKWIENRRNRHPLNRRRNMAVVEDSTLERLLREAHRKHKSDSPAKSALYPIISKVRDRPSALLHLSDPLKYRNLVRQSFGPYSYRPSLSMGRSICQTYRRTRTCKFGDRCQYSHDLKGGYCREFCVTKRPPTLLHVLKKDIYSAEKTLVNAIKTIVSLDFFDADENEAVATDRSSENPPSPVARIS</sequence>
<keyword evidence="2 4" id="KW-0863">Zinc-finger</keyword>
<evidence type="ECO:0000256" key="2">
    <source>
        <dbReference type="ARBA" id="ARBA00022771"/>
    </source>
</evidence>
<dbReference type="Proteomes" id="UP001195914">
    <property type="component" value="Unassembled WGS sequence"/>
</dbReference>
<comment type="caution">
    <text evidence="6">The sequence shown here is derived from an EMBL/GenBank/DDBJ whole genome shotgun (WGS) entry which is preliminary data.</text>
</comment>
<dbReference type="SUPFAM" id="SSF90229">
    <property type="entry name" value="CCCH zinc finger"/>
    <property type="match status" value="1"/>
</dbReference>
<dbReference type="EMBL" id="JAHBMH010000024">
    <property type="protein sequence ID" value="KAK1938667.1"/>
    <property type="molecule type" value="Genomic_DNA"/>
</dbReference>
<dbReference type="Pfam" id="PF00642">
    <property type="entry name" value="zf-CCCH"/>
    <property type="match status" value="1"/>
</dbReference>
<dbReference type="InterPro" id="IPR013087">
    <property type="entry name" value="Znf_C2H2_type"/>
</dbReference>
<evidence type="ECO:0000313" key="6">
    <source>
        <dbReference type="EMBL" id="KAK1938667.1"/>
    </source>
</evidence>
<keyword evidence="7" id="KW-1185">Reference proteome</keyword>
<dbReference type="InterPro" id="IPR000571">
    <property type="entry name" value="Znf_CCCH"/>
</dbReference>
<reference evidence="6" key="1">
    <citation type="journal article" date="2014" name="Nucleic Acids Res.">
        <title>The evolutionary dynamics of variant antigen genes in Babesia reveal a history of genomic innovation underlying host-parasite interaction.</title>
        <authorList>
            <person name="Jackson A.P."/>
            <person name="Otto T.D."/>
            <person name="Darby A."/>
            <person name="Ramaprasad A."/>
            <person name="Xia D."/>
            <person name="Echaide I.E."/>
            <person name="Farber M."/>
            <person name="Gahlot S."/>
            <person name="Gamble J."/>
            <person name="Gupta D."/>
            <person name="Gupta Y."/>
            <person name="Jackson L."/>
            <person name="Malandrin L."/>
            <person name="Malas T.B."/>
            <person name="Moussa E."/>
            <person name="Nair M."/>
            <person name="Reid A.J."/>
            <person name="Sanders M."/>
            <person name="Sharma J."/>
            <person name="Tracey A."/>
            <person name="Quail M.A."/>
            <person name="Weir W."/>
            <person name="Wastling J.M."/>
            <person name="Hall N."/>
            <person name="Willadsen P."/>
            <person name="Lingelbach K."/>
            <person name="Shiels B."/>
            <person name="Tait A."/>
            <person name="Berriman M."/>
            <person name="Allred D.R."/>
            <person name="Pain A."/>
        </authorList>
    </citation>
    <scope>NUCLEOTIDE SEQUENCE</scope>
    <source>
        <strain evidence="6">1802A</strain>
    </source>
</reference>
<evidence type="ECO:0000256" key="1">
    <source>
        <dbReference type="ARBA" id="ARBA00022723"/>
    </source>
</evidence>
<dbReference type="InterPro" id="IPR036855">
    <property type="entry name" value="Znf_CCCH_sf"/>
</dbReference>
<evidence type="ECO:0000259" key="5">
    <source>
        <dbReference type="PROSITE" id="PS50103"/>
    </source>
</evidence>
<feature type="zinc finger region" description="C3H1-type" evidence="4">
    <location>
        <begin position="241"/>
        <end position="269"/>
    </location>
</feature>